<dbReference type="OrthoDB" id="9155021at2"/>
<dbReference type="PATRIC" id="fig|742823.3.peg.1017"/>
<accession>K1JUF8</accession>
<dbReference type="RefSeq" id="WP_005434772.1">
    <property type="nucleotide sequence ID" value="NZ_JH815515.1"/>
</dbReference>
<dbReference type="Proteomes" id="UP000005835">
    <property type="component" value="Unassembled WGS sequence"/>
</dbReference>
<dbReference type="HOGENOM" id="CLU_1531776_0_0_4"/>
<comment type="caution">
    <text evidence="1">The sequence shown here is derived from an EMBL/GenBank/DDBJ whole genome shotgun (WGS) entry which is preliminary data.</text>
</comment>
<evidence type="ECO:0000313" key="1">
    <source>
        <dbReference type="EMBL" id="EKB31317.1"/>
    </source>
</evidence>
<dbReference type="STRING" id="742823.HMPREF9465_01032"/>
<keyword evidence="2" id="KW-1185">Reference proteome</keyword>
<dbReference type="AlphaFoldDB" id="K1JUF8"/>
<reference evidence="1 2" key="1">
    <citation type="submission" date="2012-05" db="EMBL/GenBank/DDBJ databases">
        <title>The Genome Sequence of Sutterella wadsworthensis 2_1_59BFAA.</title>
        <authorList>
            <consortium name="The Broad Institute Genome Sequencing Platform"/>
            <person name="Earl A."/>
            <person name="Ward D."/>
            <person name="Feldgarden M."/>
            <person name="Gevers D."/>
            <person name="Daigneault M."/>
            <person name="Strauss J."/>
            <person name="Allen-Vercoe E."/>
            <person name="Walker B."/>
            <person name="Young S.K."/>
            <person name="Zeng Q."/>
            <person name="Gargeya S."/>
            <person name="Fitzgerald M."/>
            <person name="Haas B."/>
            <person name="Abouelleil A."/>
            <person name="Alvarado L."/>
            <person name="Arachchi H.M."/>
            <person name="Berlin A.M."/>
            <person name="Chapman S.B."/>
            <person name="Goldberg J."/>
            <person name="Griggs A."/>
            <person name="Gujja S."/>
            <person name="Hansen M."/>
            <person name="Howarth C."/>
            <person name="Imamovic A."/>
            <person name="Larimer J."/>
            <person name="McCowen C."/>
            <person name="Montmayeur A."/>
            <person name="Murphy C."/>
            <person name="Neiman D."/>
            <person name="Pearson M."/>
            <person name="Priest M."/>
            <person name="Roberts A."/>
            <person name="Saif S."/>
            <person name="Shea T."/>
            <person name="Sisk P."/>
            <person name="Sykes S."/>
            <person name="Wortman J."/>
            <person name="Nusbaum C."/>
            <person name="Birren B."/>
        </authorList>
    </citation>
    <scope>NUCLEOTIDE SEQUENCE [LARGE SCALE GENOMIC DNA]</scope>
    <source>
        <strain evidence="1 2">2_1_59BFAA</strain>
    </source>
</reference>
<dbReference type="EMBL" id="ADMG01000028">
    <property type="protein sequence ID" value="EKB31317.1"/>
    <property type="molecule type" value="Genomic_DNA"/>
</dbReference>
<protein>
    <submittedName>
        <fullName evidence="1">Uncharacterized protein</fullName>
    </submittedName>
</protein>
<evidence type="ECO:0000313" key="2">
    <source>
        <dbReference type="Proteomes" id="UP000005835"/>
    </source>
</evidence>
<dbReference type="eggNOG" id="ENOG5033T44">
    <property type="taxonomic scope" value="Bacteria"/>
</dbReference>
<proteinExistence type="predicted"/>
<name>K1JUF8_9BURK</name>
<gene>
    <name evidence="1" type="ORF">HMPREF9465_01032</name>
</gene>
<organism evidence="1 2">
    <name type="scientific">Sutterella wadsworthensis 2_1_59BFAA</name>
    <dbReference type="NCBI Taxonomy" id="742823"/>
    <lineage>
        <taxon>Bacteria</taxon>
        <taxon>Pseudomonadati</taxon>
        <taxon>Pseudomonadota</taxon>
        <taxon>Betaproteobacteria</taxon>
        <taxon>Burkholderiales</taxon>
        <taxon>Sutterellaceae</taxon>
        <taxon>Sutterella</taxon>
    </lineage>
</organism>
<sequence length="165" mass="17804">MAGCGSNCSAGCCKDFSSRAERLPNLLSVEVTGEIFAKAVRNMTLRAAQRAAGMMSDEEYEEAKSKLVRWLVNAFSGENPHYEADSEWHGNGGLADYLAETLDYHGHSPRQVITHAAALFADDADNLAREIVERGGLDTPAARQALAQVAGMWAQVFTGVPPEFA</sequence>